<evidence type="ECO:0000313" key="2">
    <source>
        <dbReference type="Proteomes" id="UP000785679"/>
    </source>
</evidence>
<comment type="caution">
    <text evidence="1">The sequence shown here is derived from an EMBL/GenBank/DDBJ whole genome shotgun (WGS) entry which is preliminary data.</text>
</comment>
<accession>A0A8J8NNA1</accession>
<organism evidence="1 2">
    <name type="scientific">Halteria grandinella</name>
    <dbReference type="NCBI Taxonomy" id="5974"/>
    <lineage>
        <taxon>Eukaryota</taxon>
        <taxon>Sar</taxon>
        <taxon>Alveolata</taxon>
        <taxon>Ciliophora</taxon>
        <taxon>Intramacronucleata</taxon>
        <taxon>Spirotrichea</taxon>
        <taxon>Stichotrichia</taxon>
        <taxon>Sporadotrichida</taxon>
        <taxon>Halteriidae</taxon>
        <taxon>Halteria</taxon>
    </lineage>
</organism>
<reference evidence="1" key="1">
    <citation type="submission" date="2019-06" db="EMBL/GenBank/DDBJ databases">
        <authorList>
            <person name="Zheng W."/>
        </authorList>
    </citation>
    <scope>NUCLEOTIDE SEQUENCE</scope>
    <source>
        <strain evidence="1">QDHG01</strain>
    </source>
</reference>
<dbReference type="Proteomes" id="UP000785679">
    <property type="component" value="Unassembled WGS sequence"/>
</dbReference>
<name>A0A8J8NNA1_HALGN</name>
<gene>
    <name evidence="1" type="ORF">FGO68_gene6630</name>
</gene>
<protein>
    <submittedName>
        <fullName evidence="1">Uncharacterized protein</fullName>
    </submittedName>
</protein>
<sequence>MRSNQIILFRGLCRSHLTLYLLINYQLHRQIKFPLKWRQYRGWFRRMLRHSGQIRTTLSYPIFVNEFYHLLSSVVELLEIIFIDLFCRPNLSLLFIIARVAKFLVFLCFDTHLKALPAFREEANPWFYIYWFDVMLICQELKIRLFNLLQPRMLALITILRRLLIMPHSMIPPIVKIAE</sequence>
<evidence type="ECO:0000313" key="1">
    <source>
        <dbReference type="EMBL" id="TNV77924.1"/>
    </source>
</evidence>
<dbReference type="EMBL" id="RRYP01011143">
    <property type="protein sequence ID" value="TNV77924.1"/>
    <property type="molecule type" value="Genomic_DNA"/>
</dbReference>
<dbReference type="AlphaFoldDB" id="A0A8J8NNA1"/>
<keyword evidence="2" id="KW-1185">Reference proteome</keyword>
<proteinExistence type="predicted"/>